<gene>
    <name evidence="1" type="ORF">EB1_02250</name>
</gene>
<reference evidence="1 2" key="1">
    <citation type="submission" date="2019-07" db="EMBL/GenBank/DDBJ databases">
        <title>Whole genome shotgun sequence of Empedobacter brevis NBRC 14943.</title>
        <authorList>
            <person name="Hosoyama A."/>
            <person name="Uohara A."/>
            <person name="Ohji S."/>
            <person name="Ichikawa N."/>
        </authorList>
    </citation>
    <scope>NUCLEOTIDE SEQUENCE [LARGE SCALE GENOMIC DNA]</scope>
    <source>
        <strain evidence="1 2">NBRC 14943</strain>
    </source>
</reference>
<dbReference type="AlphaFoldDB" id="A0A511NCB1"/>
<name>A0A511NCB1_9FLAO</name>
<accession>A0A511NCB1</accession>
<evidence type="ECO:0000313" key="2">
    <source>
        <dbReference type="Proteomes" id="UP000321245"/>
    </source>
</evidence>
<dbReference type="Proteomes" id="UP000321245">
    <property type="component" value="Unassembled WGS sequence"/>
</dbReference>
<dbReference type="OrthoDB" id="1441906at2"/>
<evidence type="ECO:0000313" key="1">
    <source>
        <dbReference type="EMBL" id="GEM50435.1"/>
    </source>
</evidence>
<dbReference type="GeneID" id="84648524"/>
<proteinExistence type="predicted"/>
<dbReference type="STRING" id="1218108.GCA_000382425_00223"/>
<keyword evidence="2" id="KW-1185">Reference proteome</keyword>
<dbReference type="RefSeq" id="WP_019973724.1">
    <property type="nucleotide sequence ID" value="NZ_BJXC01000001.1"/>
</dbReference>
<dbReference type="EMBL" id="BJXC01000001">
    <property type="protein sequence ID" value="GEM50435.1"/>
    <property type="molecule type" value="Genomic_DNA"/>
</dbReference>
<comment type="caution">
    <text evidence="1">The sequence shown here is derived from an EMBL/GenBank/DDBJ whole genome shotgun (WGS) entry which is preliminary data.</text>
</comment>
<organism evidence="1 2">
    <name type="scientific">Empedobacter brevis NBRC 14943 = ATCC 43319</name>
    <dbReference type="NCBI Taxonomy" id="1218108"/>
    <lineage>
        <taxon>Bacteria</taxon>
        <taxon>Pseudomonadati</taxon>
        <taxon>Bacteroidota</taxon>
        <taxon>Flavobacteriia</taxon>
        <taxon>Flavobacteriales</taxon>
        <taxon>Weeksellaceae</taxon>
        <taxon>Empedobacter</taxon>
    </lineage>
</organism>
<protein>
    <submittedName>
        <fullName evidence="1">Uncharacterized protein</fullName>
    </submittedName>
</protein>
<sequence>MKLQKGVTGFDATPSYTIDDLKEILNGIKSPYSKNEAVLKPNDSSNFYQIKIKQDKTKQEFFLLVNSTYLIFACVEKNRCFDLNFIEFPIDLITQLKAQVNSSLILLNPKELNKRMDAPDLELLGETELKQIKYWKSKVLGEIIFNCFD</sequence>